<dbReference type="EMBL" id="JADJMH010000005">
    <property type="protein sequence ID" value="MBK7674544.1"/>
    <property type="molecule type" value="Genomic_DNA"/>
</dbReference>
<organism evidence="2 3">
    <name type="scientific">Candidatus Accumulibacter proximus</name>
    <dbReference type="NCBI Taxonomy" id="2954385"/>
    <lineage>
        <taxon>Bacteria</taxon>
        <taxon>Pseudomonadati</taxon>
        <taxon>Pseudomonadota</taxon>
        <taxon>Betaproteobacteria</taxon>
        <taxon>Candidatus Accumulibacter</taxon>
    </lineage>
</organism>
<sequence length="94" mass="10264">MKALEARGAILSNTALAQRLGMPAMRINRFVNAAKHVFNFDQAAVLVRDETAGTAKLHRDLLARQFRVAARSVSGLRRKLPVVPTANGQGLRKS</sequence>
<dbReference type="InterPro" id="IPR058882">
    <property type="entry name" value="PglZ_C"/>
</dbReference>
<dbReference type="Proteomes" id="UP000697998">
    <property type="component" value="Unassembled WGS sequence"/>
</dbReference>
<reference evidence="2 3" key="1">
    <citation type="submission" date="2020-10" db="EMBL/GenBank/DDBJ databases">
        <title>Connecting structure to function with the recovery of over 1000 high-quality activated sludge metagenome-assembled genomes encoding full-length rRNA genes using long-read sequencing.</title>
        <authorList>
            <person name="Singleton C.M."/>
            <person name="Petriglieri F."/>
            <person name="Kristensen J.M."/>
            <person name="Kirkegaard R.H."/>
            <person name="Michaelsen T.Y."/>
            <person name="Andersen M.H."/>
            <person name="Karst S.M."/>
            <person name="Dueholm M.S."/>
            <person name="Nielsen P.H."/>
            <person name="Albertsen M."/>
        </authorList>
    </citation>
    <scope>NUCLEOTIDE SEQUENCE [LARGE SCALE GENOMIC DNA]</scope>
    <source>
        <strain evidence="2">EsbW_18-Q3-R4-48_BATAC.285</strain>
    </source>
</reference>
<feature type="domain" description="Alkaline phosphatase-like protein PglZ C-terminal" evidence="1">
    <location>
        <begin position="2"/>
        <end position="67"/>
    </location>
</feature>
<name>A0A935UGC1_9PROT</name>
<protein>
    <recommendedName>
        <fullName evidence="1">Alkaline phosphatase-like protein PglZ C-terminal domain-containing protein</fullName>
    </recommendedName>
</protein>
<accession>A0A935UGC1</accession>
<proteinExistence type="predicted"/>
<evidence type="ECO:0000259" key="1">
    <source>
        <dbReference type="Pfam" id="PF25863"/>
    </source>
</evidence>
<comment type="caution">
    <text evidence="2">The sequence shown here is derived from an EMBL/GenBank/DDBJ whole genome shotgun (WGS) entry which is preliminary data.</text>
</comment>
<evidence type="ECO:0000313" key="2">
    <source>
        <dbReference type="EMBL" id="MBK7674544.1"/>
    </source>
</evidence>
<dbReference type="Pfam" id="PF25863">
    <property type="entry name" value="PglZ_C"/>
    <property type="match status" value="1"/>
</dbReference>
<gene>
    <name evidence="2" type="ORF">IPJ27_07075</name>
</gene>
<dbReference type="AlphaFoldDB" id="A0A935UGC1"/>
<evidence type="ECO:0000313" key="3">
    <source>
        <dbReference type="Proteomes" id="UP000697998"/>
    </source>
</evidence>